<dbReference type="AlphaFoldDB" id="A0A936NDS4"/>
<evidence type="ECO:0000313" key="1">
    <source>
        <dbReference type="EMBL" id="MBK9298458.1"/>
    </source>
</evidence>
<reference evidence="1 2" key="1">
    <citation type="submission" date="2020-10" db="EMBL/GenBank/DDBJ databases">
        <title>Connecting structure to function with the recovery of over 1000 high-quality activated sludge metagenome-assembled genomes encoding full-length rRNA genes using long-read sequencing.</title>
        <authorList>
            <person name="Singleton C.M."/>
            <person name="Petriglieri F."/>
            <person name="Kristensen J.M."/>
            <person name="Kirkegaard R.H."/>
            <person name="Michaelsen T.Y."/>
            <person name="Andersen M.H."/>
            <person name="Karst S.M."/>
            <person name="Dueholm M.S."/>
            <person name="Nielsen P.H."/>
            <person name="Albertsen M."/>
        </authorList>
    </citation>
    <scope>NUCLEOTIDE SEQUENCE [LARGE SCALE GENOMIC DNA]</scope>
    <source>
        <strain evidence="1">Lyne_18-Q3-R50-59_MAXAC.006</strain>
    </source>
</reference>
<name>A0A936NDS4_9ACTN</name>
<organism evidence="1 2">
    <name type="scientific">Candidatus Neomicrothrix subdominans</name>
    <dbReference type="NCBI Taxonomy" id="2954438"/>
    <lineage>
        <taxon>Bacteria</taxon>
        <taxon>Bacillati</taxon>
        <taxon>Actinomycetota</taxon>
        <taxon>Acidimicrobiia</taxon>
        <taxon>Acidimicrobiales</taxon>
        <taxon>Microthrixaceae</taxon>
        <taxon>Candidatus Neomicrothrix</taxon>
    </lineage>
</organism>
<sequence>MATKTTINFDDEMEAALAELVAIDGTKRLAIKRSLLAEVKRRRRSQAMIDLIASWEAEDGQIDAEHLAWADAVLDRQGVDR</sequence>
<gene>
    <name evidence="1" type="ORF">IPN02_16860</name>
</gene>
<comment type="caution">
    <text evidence="1">The sequence shown here is derived from an EMBL/GenBank/DDBJ whole genome shotgun (WGS) entry which is preliminary data.</text>
</comment>
<accession>A0A936NDS4</accession>
<dbReference type="Proteomes" id="UP000727993">
    <property type="component" value="Unassembled WGS sequence"/>
</dbReference>
<evidence type="ECO:0008006" key="3">
    <source>
        <dbReference type="Google" id="ProtNLM"/>
    </source>
</evidence>
<proteinExistence type="predicted"/>
<dbReference type="EMBL" id="JADJZA010000009">
    <property type="protein sequence ID" value="MBK9298458.1"/>
    <property type="molecule type" value="Genomic_DNA"/>
</dbReference>
<evidence type="ECO:0000313" key="2">
    <source>
        <dbReference type="Proteomes" id="UP000727993"/>
    </source>
</evidence>
<protein>
    <recommendedName>
        <fullName evidence="3">Antitoxin</fullName>
    </recommendedName>
</protein>